<evidence type="ECO:0000256" key="1">
    <source>
        <dbReference type="SAM" id="Coils"/>
    </source>
</evidence>
<accession>A0A9P3LCI7</accession>
<dbReference type="Gene3D" id="1.10.287.1490">
    <property type="match status" value="1"/>
</dbReference>
<dbReference type="EMBL" id="BPQB01000013">
    <property type="protein sequence ID" value="GJE89619.1"/>
    <property type="molecule type" value="Genomic_DNA"/>
</dbReference>
<feature type="region of interest" description="Disordered" evidence="2">
    <location>
        <begin position="201"/>
        <end position="227"/>
    </location>
</feature>
<feature type="compositionally biased region" description="Low complexity" evidence="2">
    <location>
        <begin position="1166"/>
        <end position="1178"/>
    </location>
</feature>
<feature type="region of interest" description="Disordered" evidence="2">
    <location>
        <begin position="58"/>
        <end position="92"/>
    </location>
</feature>
<dbReference type="OrthoDB" id="10255344at2759"/>
<feature type="coiled-coil region" evidence="1">
    <location>
        <begin position="562"/>
        <end position="625"/>
    </location>
</feature>
<evidence type="ECO:0000313" key="3">
    <source>
        <dbReference type="EMBL" id="GJE89619.1"/>
    </source>
</evidence>
<feature type="compositionally biased region" description="Low complexity" evidence="2">
    <location>
        <begin position="1282"/>
        <end position="1304"/>
    </location>
</feature>
<feature type="coiled-coil region" evidence="1">
    <location>
        <begin position="95"/>
        <end position="129"/>
    </location>
</feature>
<reference evidence="3 4" key="1">
    <citation type="submission" date="2021-08" db="EMBL/GenBank/DDBJ databases">
        <title>Draft Genome Sequence of Phanerochaete sordida strain YK-624.</title>
        <authorList>
            <person name="Mori T."/>
            <person name="Dohra H."/>
            <person name="Suzuki T."/>
            <person name="Kawagishi H."/>
            <person name="Hirai H."/>
        </authorList>
    </citation>
    <scope>NUCLEOTIDE SEQUENCE [LARGE SCALE GENOMIC DNA]</scope>
    <source>
        <strain evidence="3 4">YK-624</strain>
    </source>
</reference>
<gene>
    <name evidence="3" type="ORF">PsYK624_057230</name>
</gene>
<protein>
    <submittedName>
        <fullName evidence="3">Uncharacterized protein</fullName>
    </submittedName>
</protein>
<feature type="region of interest" description="Disordered" evidence="2">
    <location>
        <begin position="1078"/>
        <end position="1369"/>
    </location>
</feature>
<sequence length="1369" mass="151938">MHAHVIRYRVSLYFGTLCATVSSATAPLSISAPTPSEGFASLTSRSLYFALLHTPSRPPPPLNAMMKRHPESNRNSNHTSHHGRQHHAAPAAQDMEAIARTLERIRSERDTLRLERDALRRDFDFLKAETRFTTENLKIQLQAATASSSLRPNHLAPQSPDIGKAALVSALVVQHLQSEREHDASQIASLSLSVKRVQKRAEDAERRAGEREAEMRRIRSEDSEMRDTLTTTEVKLANSERKMGDLTSLVGRLEQDLQQERADHEEAGAALSRAEAQISGLSKSLDDSESLRNSLALQVTHLQQDLHNAKTELQETEERYHVLQQQQLATMSANEATKALRRQIEELEGRVMRRTEQIGVHQHDIKKLEMNLRLQEDRVTELTGEVEVLETEKLAMVEDCRTTREERDAALRKCEGLEENVEMLEVQTATVEQRRSTEVQAMVGVVFDSVSKRRSVSHAFQVARSHFHAREQQLAAQLLQTTEAGSSSRSEAERIARAHRETQLALEQAAAQLQTSTQAEKHAYTQSQEATLALATVYAGLCKANSSLHLVRGARTSLHAQLGAVRQDLQQKLAELSDLNARYESARARAAADASEADQRHVQQVSELEERCSALRVANADLEAKHAQVVAELTRAHDQVRLQMSESTGRLQEEDILRSQLEDAQRRYQGEAAALRAELAKATEELEVAQLKQSELESAHRQALEDVSATKEELEERIQETLEKLASSQAAAAELGDAQAKHLAEIDTLTERLEAAEKTVRELSRARDEFAGEHGVASKELDEKRAEADALQRAREDLEMQLENAKTMYQAEVKILEERAEIASREKAEIQGSLAEVEVRLDELKKARDELEERLTAADADVERLSVELKAESEQRARETEQHAEELRAAREHGDRASFGHGELQQELASLREQLQQAETAIQTASDEKRELEMQMTELQAEVQRGLSFQRHLESQVQDGHKQAAALKEQVEKARADYTRSEKEAKAAEISLSLQAVQHEKIVRDLRNELESLQESSKLAETVEELREQNQEMEDLLKAKCLEIEENDDRFIELIKEKRKLTSKVDSLTRKVKSLQEKLANKSQDSTPKAIPLAATSSTATTGTMSTATSSMTAITTTASTSIRSPPLPPPTRSLPPVPPMTEMPSMSVPPAPPQFQLGSSTSSHVRATTSPTPVTRSRTPEASMPPAVFKARTPESSRRRHSKQPANMPFPSSHGASFQPLQDAFEPEEDHLRSSSSTSSTVGVKRRAPEDFEDCDAQTPRVRRALQNTRGGFTPMRHTRASTQPQPSSSSRPSASLASSTAAMPVAAPAQPGSPPRHKSAAAIADVTNSPRSKAAQKGKRKWLDALRGGRGGGTARPVTDRAQNAAR</sequence>
<feature type="region of interest" description="Disordered" evidence="2">
    <location>
        <begin position="871"/>
        <end position="891"/>
    </location>
</feature>
<comment type="caution">
    <text evidence="3">The sequence shown here is derived from an EMBL/GenBank/DDBJ whole genome shotgun (WGS) entry which is preliminary data.</text>
</comment>
<keyword evidence="1" id="KW-0175">Coiled coil</keyword>
<feature type="compositionally biased region" description="Pro residues" evidence="2">
    <location>
        <begin position="1126"/>
        <end position="1154"/>
    </location>
</feature>
<evidence type="ECO:0000256" key="2">
    <source>
        <dbReference type="SAM" id="MobiDB-lite"/>
    </source>
</evidence>
<proteinExistence type="predicted"/>
<dbReference type="Proteomes" id="UP000703269">
    <property type="component" value="Unassembled WGS sequence"/>
</dbReference>
<feature type="compositionally biased region" description="Low complexity" evidence="2">
    <location>
        <begin position="1094"/>
        <end position="1125"/>
    </location>
</feature>
<organism evidence="3 4">
    <name type="scientific">Phanerochaete sordida</name>
    <dbReference type="NCBI Taxonomy" id="48140"/>
    <lineage>
        <taxon>Eukaryota</taxon>
        <taxon>Fungi</taxon>
        <taxon>Dikarya</taxon>
        <taxon>Basidiomycota</taxon>
        <taxon>Agaricomycotina</taxon>
        <taxon>Agaricomycetes</taxon>
        <taxon>Polyporales</taxon>
        <taxon>Phanerochaetaceae</taxon>
        <taxon>Phanerochaete</taxon>
    </lineage>
</organism>
<name>A0A9P3LCI7_9APHY</name>
<keyword evidence="4" id="KW-1185">Reference proteome</keyword>
<evidence type="ECO:0000313" key="4">
    <source>
        <dbReference type="Proteomes" id="UP000703269"/>
    </source>
</evidence>